<accession>A0A9D4JKF0</accession>
<proteinExistence type="predicted"/>
<comment type="caution">
    <text evidence="3">The sequence shown here is derived from an EMBL/GenBank/DDBJ whole genome shotgun (WGS) entry which is preliminary data.</text>
</comment>
<feature type="compositionally biased region" description="Polar residues" evidence="1">
    <location>
        <begin position="122"/>
        <end position="132"/>
    </location>
</feature>
<keyword evidence="2" id="KW-1133">Transmembrane helix</keyword>
<keyword evidence="4" id="KW-1185">Reference proteome</keyword>
<dbReference type="EMBL" id="JAIWYP010000006">
    <property type="protein sequence ID" value="KAH3812058.1"/>
    <property type="molecule type" value="Genomic_DNA"/>
</dbReference>
<feature type="region of interest" description="Disordered" evidence="1">
    <location>
        <begin position="118"/>
        <end position="144"/>
    </location>
</feature>
<name>A0A9D4JKF0_DREPO</name>
<feature type="transmembrane region" description="Helical" evidence="2">
    <location>
        <begin position="48"/>
        <end position="71"/>
    </location>
</feature>
<gene>
    <name evidence="3" type="ORF">DPMN_140480</name>
</gene>
<evidence type="ECO:0000256" key="2">
    <source>
        <dbReference type="SAM" id="Phobius"/>
    </source>
</evidence>
<evidence type="ECO:0000256" key="1">
    <source>
        <dbReference type="SAM" id="MobiDB-lite"/>
    </source>
</evidence>
<keyword evidence="2" id="KW-0812">Transmembrane</keyword>
<organism evidence="3 4">
    <name type="scientific">Dreissena polymorpha</name>
    <name type="common">Zebra mussel</name>
    <name type="synonym">Mytilus polymorpha</name>
    <dbReference type="NCBI Taxonomy" id="45954"/>
    <lineage>
        <taxon>Eukaryota</taxon>
        <taxon>Metazoa</taxon>
        <taxon>Spiralia</taxon>
        <taxon>Lophotrochozoa</taxon>
        <taxon>Mollusca</taxon>
        <taxon>Bivalvia</taxon>
        <taxon>Autobranchia</taxon>
        <taxon>Heteroconchia</taxon>
        <taxon>Euheterodonta</taxon>
        <taxon>Imparidentia</taxon>
        <taxon>Neoheterodontei</taxon>
        <taxon>Myida</taxon>
        <taxon>Dreissenoidea</taxon>
        <taxon>Dreissenidae</taxon>
        <taxon>Dreissena</taxon>
    </lineage>
</organism>
<dbReference type="AlphaFoldDB" id="A0A9D4JKF0"/>
<keyword evidence="2" id="KW-0472">Membrane</keyword>
<evidence type="ECO:0000313" key="4">
    <source>
        <dbReference type="Proteomes" id="UP000828390"/>
    </source>
</evidence>
<dbReference type="Proteomes" id="UP000828390">
    <property type="component" value="Unassembled WGS sequence"/>
</dbReference>
<feature type="compositionally biased region" description="Basic and acidic residues" evidence="1">
    <location>
        <begin position="133"/>
        <end position="144"/>
    </location>
</feature>
<evidence type="ECO:0000313" key="3">
    <source>
        <dbReference type="EMBL" id="KAH3812058.1"/>
    </source>
</evidence>
<sequence length="144" mass="15593">MVLEDIGSNVGIPVPSTLTPAANVTNSGQDNNYNPHDEDFKSYPSDTVAAVTIAVLAVVIIITMIIVFRALRKRQRARRGEQFGESIIPTVTTGVMGTGGAAYANALNNRVPVESPVRWESVNPSTQSSTQSEHTDTSYMERTR</sequence>
<reference evidence="3" key="1">
    <citation type="journal article" date="2019" name="bioRxiv">
        <title>The Genome of the Zebra Mussel, Dreissena polymorpha: A Resource for Invasive Species Research.</title>
        <authorList>
            <person name="McCartney M.A."/>
            <person name="Auch B."/>
            <person name="Kono T."/>
            <person name="Mallez S."/>
            <person name="Zhang Y."/>
            <person name="Obille A."/>
            <person name="Becker A."/>
            <person name="Abrahante J.E."/>
            <person name="Garbe J."/>
            <person name="Badalamenti J.P."/>
            <person name="Herman A."/>
            <person name="Mangelson H."/>
            <person name="Liachko I."/>
            <person name="Sullivan S."/>
            <person name="Sone E.D."/>
            <person name="Koren S."/>
            <person name="Silverstein K.A.T."/>
            <person name="Beckman K.B."/>
            <person name="Gohl D.M."/>
        </authorList>
    </citation>
    <scope>NUCLEOTIDE SEQUENCE</scope>
    <source>
        <strain evidence="3">Duluth1</strain>
        <tissue evidence="3">Whole animal</tissue>
    </source>
</reference>
<reference evidence="3" key="2">
    <citation type="submission" date="2020-11" db="EMBL/GenBank/DDBJ databases">
        <authorList>
            <person name="McCartney M.A."/>
            <person name="Auch B."/>
            <person name="Kono T."/>
            <person name="Mallez S."/>
            <person name="Becker A."/>
            <person name="Gohl D.M."/>
            <person name="Silverstein K.A.T."/>
            <person name="Koren S."/>
            <person name="Bechman K.B."/>
            <person name="Herman A."/>
            <person name="Abrahante J.E."/>
            <person name="Garbe J."/>
        </authorList>
    </citation>
    <scope>NUCLEOTIDE SEQUENCE</scope>
    <source>
        <strain evidence="3">Duluth1</strain>
        <tissue evidence="3">Whole animal</tissue>
    </source>
</reference>
<protein>
    <submittedName>
        <fullName evidence="3">Uncharacterized protein</fullName>
    </submittedName>
</protein>